<keyword evidence="2" id="KW-1185">Reference proteome</keyword>
<proteinExistence type="predicted"/>
<dbReference type="Proteomes" id="UP000246740">
    <property type="component" value="Unassembled WGS sequence"/>
</dbReference>
<gene>
    <name evidence="1" type="ORF">BCV70DRAFT_229778</name>
</gene>
<reference evidence="1 2" key="1">
    <citation type="journal article" date="2018" name="Mol. Biol. Evol.">
        <title>Broad Genomic Sampling Reveals a Smut Pathogenic Ancestry of the Fungal Clade Ustilaginomycotina.</title>
        <authorList>
            <person name="Kijpornyongpan T."/>
            <person name="Mondo S.J."/>
            <person name="Barry K."/>
            <person name="Sandor L."/>
            <person name="Lee J."/>
            <person name="Lipzen A."/>
            <person name="Pangilinan J."/>
            <person name="LaButti K."/>
            <person name="Hainaut M."/>
            <person name="Henrissat B."/>
            <person name="Grigoriev I.V."/>
            <person name="Spatafora J.W."/>
            <person name="Aime M.C."/>
        </authorList>
    </citation>
    <scope>NUCLEOTIDE SEQUENCE [LARGE SCALE GENOMIC DNA]</scope>
    <source>
        <strain evidence="1 2">MCA 3645</strain>
    </source>
</reference>
<sequence>MHSIKPVPVRSTAPQAGAKRVVPLLSLRKWASVPHVRLTKDRVHRDHKASMSFVSLGEVEKRPRGARAWLRLEPYSLREPHVLHGCCVKVRAVLHASQASGQAPKRLYVKSLSLAPDRHRRDFRRSPLRSNSDSVLIHSTLASGTGNTDKLRTVGKAYLHRLCTVRAAKLSPTQQAQVRTTANPVCTRDFNVRPCACAQLVSARCIDPATLSDWNNAGNLPCLASEVEPNGTEGPRR</sequence>
<protein>
    <submittedName>
        <fullName evidence="1">Uncharacterized protein</fullName>
    </submittedName>
</protein>
<dbReference type="EMBL" id="KZ819188">
    <property type="protein sequence ID" value="PWZ03527.1"/>
    <property type="molecule type" value="Genomic_DNA"/>
</dbReference>
<accession>A0A317XZ09</accession>
<evidence type="ECO:0000313" key="2">
    <source>
        <dbReference type="Proteomes" id="UP000246740"/>
    </source>
</evidence>
<dbReference type="InParanoid" id="A0A317XZ09"/>
<dbReference type="AlphaFoldDB" id="A0A317XZ09"/>
<organism evidence="1 2">
    <name type="scientific">Testicularia cyperi</name>
    <dbReference type="NCBI Taxonomy" id="1882483"/>
    <lineage>
        <taxon>Eukaryota</taxon>
        <taxon>Fungi</taxon>
        <taxon>Dikarya</taxon>
        <taxon>Basidiomycota</taxon>
        <taxon>Ustilaginomycotina</taxon>
        <taxon>Ustilaginomycetes</taxon>
        <taxon>Ustilaginales</taxon>
        <taxon>Anthracoideaceae</taxon>
        <taxon>Testicularia</taxon>
    </lineage>
</organism>
<evidence type="ECO:0000313" key="1">
    <source>
        <dbReference type="EMBL" id="PWZ03527.1"/>
    </source>
</evidence>
<name>A0A317XZ09_9BASI</name>